<evidence type="ECO:0000256" key="3">
    <source>
        <dbReference type="ARBA" id="ARBA00023002"/>
    </source>
</evidence>
<dbReference type="SUPFAM" id="SSF53474">
    <property type="entry name" value="alpha/beta-Hydrolases"/>
    <property type="match status" value="1"/>
</dbReference>
<evidence type="ECO:0000256" key="6">
    <source>
        <dbReference type="SAM" id="MobiDB-lite"/>
    </source>
</evidence>
<evidence type="ECO:0000256" key="4">
    <source>
        <dbReference type="ARBA" id="ARBA00023004"/>
    </source>
</evidence>
<feature type="domain" description="AB hydrolase-1" evidence="8">
    <location>
        <begin position="723"/>
        <end position="993"/>
    </location>
</feature>
<keyword evidence="7" id="KW-1133">Transmembrane helix</keyword>
<evidence type="ECO:0000256" key="2">
    <source>
        <dbReference type="ARBA" id="ARBA00022723"/>
    </source>
</evidence>
<protein>
    <submittedName>
        <fullName evidence="9">Retinal pigment epithelial membrane protein-domain-containing protein</fullName>
    </submittedName>
</protein>
<dbReference type="GO" id="GO:0010436">
    <property type="term" value="F:carotenoid dioxygenase activity"/>
    <property type="evidence" value="ECO:0007669"/>
    <property type="project" value="TreeGrafter"/>
</dbReference>
<dbReference type="GO" id="GO:0016121">
    <property type="term" value="P:carotene catabolic process"/>
    <property type="evidence" value="ECO:0007669"/>
    <property type="project" value="TreeGrafter"/>
</dbReference>
<dbReference type="Pfam" id="PF12697">
    <property type="entry name" value="Abhydrolase_6"/>
    <property type="match status" value="1"/>
</dbReference>
<name>A0AA40DCI5_9PEZI</name>
<feature type="binding site" evidence="5">
    <location>
        <position position="227"/>
    </location>
    <ligand>
        <name>Fe cation</name>
        <dbReference type="ChEBI" id="CHEBI:24875"/>
        <note>catalytic</note>
    </ligand>
</feature>
<keyword evidence="7" id="KW-0472">Membrane</keyword>
<dbReference type="InterPro" id="IPR000073">
    <property type="entry name" value="AB_hydrolase_1"/>
</dbReference>
<reference evidence="9" key="1">
    <citation type="submission" date="2023-06" db="EMBL/GenBank/DDBJ databases">
        <title>Genome-scale phylogeny and comparative genomics of the fungal order Sordariales.</title>
        <authorList>
            <consortium name="Lawrence Berkeley National Laboratory"/>
            <person name="Hensen N."/>
            <person name="Bonometti L."/>
            <person name="Westerberg I."/>
            <person name="Brannstrom I.O."/>
            <person name="Guillou S."/>
            <person name="Cros-Aarteil S."/>
            <person name="Calhoun S."/>
            <person name="Haridas S."/>
            <person name="Kuo A."/>
            <person name="Mondo S."/>
            <person name="Pangilinan J."/>
            <person name="Riley R."/>
            <person name="Labutti K."/>
            <person name="Andreopoulos B."/>
            <person name="Lipzen A."/>
            <person name="Chen C."/>
            <person name="Yanf M."/>
            <person name="Daum C."/>
            <person name="Ng V."/>
            <person name="Clum A."/>
            <person name="Steindorff A."/>
            <person name="Ohm R."/>
            <person name="Martin F."/>
            <person name="Silar P."/>
            <person name="Natvig D."/>
            <person name="Lalanne C."/>
            <person name="Gautier V."/>
            <person name="Ament-Velasquez S.L."/>
            <person name="Kruys A."/>
            <person name="Hutchinson M.I."/>
            <person name="Powell A.J."/>
            <person name="Barry K."/>
            <person name="Miller A.N."/>
            <person name="Grigoriev I.V."/>
            <person name="Debuchy R."/>
            <person name="Gladieux P."/>
            <person name="Thoren M.H."/>
            <person name="Johannesson H."/>
        </authorList>
    </citation>
    <scope>NUCLEOTIDE SEQUENCE</scope>
    <source>
        <strain evidence="9">CBS 307.81</strain>
    </source>
</reference>
<feature type="binding site" evidence="5">
    <location>
        <position position="551"/>
    </location>
    <ligand>
        <name>Fe cation</name>
        <dbReference type="ChEBI" id="CHEBI:24875"/>
        <note>catalytic</note>
    </ligand>
</feature>
<feature type="compositionally biased region" description="Basic and acidic residues" evidence="6">
    <location>
        <begin position="1"/>
        <end position="11"/>
    </location>
</feature>
<accession>A0AA40DCI5</accession>
<comment type="cofactor">
    <cofactor evidence="5">
        <name>Fe(2+)</name>
        <dbReference type="ChEBI" id="CHEBI:29033"/>
    </cofactor>
    <text evidence="5">Binds 1 Fe(2+) ion per subunit.</text>
</comment>
<dbReference type="GO" id="GO:0046872">
    <property type="term" value="F:metal ion binding"/>
    <property type="evidence" value="ECO:0007669"/>
    <property type="project" value="UniProtKB-KW"/>
</dbReference>
<evidence type="ECO:0000313" key="9">
    <source>
        <dbReference type="EMBL" id="KAK0671462.1"/>
    </source>
</evidence>
<evidence type="ECO:0000256" key="1">
    <source>
        <dbReference type="ARBA" id="ARBA00006787"/>
    </source>
</evidence>
<proteinExistence type="inferred from homology"/>
<organism evidence="9 10">
    <name type="scientific">Cercophora samala</name>
    <dbReference type="NCBI Taxonomy" id="330535"/>
    <lineage>
        <taxon>Eukaryota</taxon>
        <taxon>Fungi</taxon>
        <taxon>Dikarya</taxon>
        <taxon>Ascomycota</taxon>
        <taxon>Pezizomycotina</taxon>
        <taxon>Sordariomycetes</taxon>
        <taxon>Sordariomycetidae</taxon>
        <taxon>Sordariales</taxon>
        <taxon>Lasiosphaeriaceae</taxon>
        <taxon>Cercophora</taxon>
    </lineage>
</organism>
<dbReference type="PANTHER" id="PTHR10543">
    <property type="entry name" value="BETA-CAROTENE DIOXYGENASE"/>
    <property type="match status" value="1"/>
</dbReference>
<dbReference type="AlphaFoldDB" id="A0AA40DCI5"/>
<evidence type="ECO:0000256" key="7">
    <source>
        <dbReference type="SAM" id="Phobius"/>
    </source>
</evidence>
<dbReference type="Gene3D" id="3.40.50.1820">
    <property type="entry name" value="alpha/beta hydrolase"/>
    <property type="match status" value="1"/>
</dbReference>
<gene>
    <name evidence="9" type="ORF">QBC41DRAFT_363292</name>
</gene>
<dbReference type="Pfam" id="PF03055">
    <property type="entry name" value="RPE65"/>
    <property type="match status" value="2"/>
</dbReference>
<evidence type="ECO:0000313" key="10">
    <source>
        <dbReference type="Proteomes" id="UP001174997"/>
    </source>
</evidence>
<keyword evidence="10" id="KW-1185">Reference proteome</keyword>
<dbReference type="Proteomes" id="UP001174997">
    <property type="component" value="Unassembled WGS sequence"/>
</dbReference>
<sequence>MRRNGKGESRTQSENPYLSGNFAPIQKTLSLTPCSYEGEIPADLAGGQYVRNGSNPLVTDGENTRVHWFDGDGMLSGVLFRQVGSDIQPEFVNQYLVTDIFSYAKGSAALTKPFLFSISILIDPFASALSVILHLLRTVILTILSQLPGSPTPVKKTSVANTAVLYHDGRALATCESGPPLRFALPSLETIGWFDGRKAEGEPENSESGGFGGQEMMSFVKQWTTAHPRTDPVTGELIAFHASFVRPFVHYSIIPKTKAERQPLLTAPVPGMTTSKMMHDFGVSRGYTVILDMPLCFNPLNLLKGSPVLSFESSQKSRFGVFPRYQPEAVEWYETNPSPKVKPVPPEYAEEEQCRLYYYSFPLTPPSYDGVPVSKPSIAHQWALSAIEFEFPSVSPLCTMSEAQYVYGCSARSVCYSVELGKAAKIDILAKINATALITKGRENPPQAIKGCVDTRSVREILESSDPDDPIQLFAMPEGWYAQEPRFVPRSSPKSEDDGFLLSFVFDESQLDDRGCCRDDAIGELWVIDAKDMKTLLARIKLPQRVPYGFHGCWFSKDEVVGQRPYRTRQLTQEVVGNRFSVAILGANPTARTQAMRATGSIGSHIRDHDITSGKDQVHAENKPAWLLALTVVVSTAYAAPRTSTSKCAPVSFNIAATAENALLSPSYDPGNETSIIEFINAMARGEVNPVVGSQQISGSFVINGIYCKPTKKVKKQRSALQILVHGITYNSSMWGGYHFGDRYNWHVHANAEGYHTLAIDRLGHGLNSKTLDPFNVVQPMLQVEIYRELIQSIRSNTATNALGRKFSNIIYVGHSYGSQLALPLARLYPNLTSALVLTGWTTTTNLSEVQKFNLASASSIYPSRLTGVAKGYLAMADESLRASLFYSGGYDPAIPAFDFASQDIVTVGEFAANAGAFGLPPVAYSKPVMVITGVEDGVFCAQPGAAPRECEKLLEKTRTDAFPGVPGRKYEYFAPGSTGHDLTLHFSAPETFRRAHGFLNKYF</sequence>
<evidence type="ECO:0000259" key="8">
    <source>
        <dbReference type="Pfam" id="PF12697"/>
    </source>
</evidence>
<dbReference type="PANTHER" id="PTHR10543:SF89">
    <property type="entry name" value="CAROTENOID 9,10(9',10')-CLEAVAGE DIOXYGENASE 1"/>
    <property type="match status" value="1"/>
</dbReference>
<feature type="region of interest" description="Disordered" evidence="6">
    <location>
        <begin position="1"/>
        <end position="21"/>
    </location>
</feature>
<evidence type="ECO:0000256" key="5">
    <source>
        <dbReference type="PIRSR" id="PIRSR604294-1"/>
    </source>
</evidence>
<keyword evidence="7" id="KW-0812">Transmembrane</keyword>
<feature type="binding site" evidence="5">
    <location>
        <position position="279"/>
    </location>
    <ligand>
        <name>Fe cation</name>
        <dbReference type="ChEBI" id="CHEBI:24875"/>
        <note>catalytic</note>
    </ligand>
</feature>
<dbReference type="EMBL" id="JAULSY010000021">
    <property type="protein sequence ID" value="KAK0671462.1"/>
    <property type="molecule type" value="Genomic_DNA"/>
</dbReference>
<dbReference type="InterPro" id="IPR029058">
    <property type="entry name" value="AB_hydrolase_fold"/>
</dbReference>
<feature type="transmembrane region" description="Helical" evidence="7">
    <location>
        <begin position="114"/>
        <end position="136"/>
    </location>
</feature>
<keyword evidence="4 5" id="KW-0408">Iron</keyword>
<keyword evidence="2 5" id="KW-0479">Metal-binding</keyword>
<comment type="caution">
    <text evidence="9">The sequence shown here is derived from an EMBL/GenBank/DDBJ whole genome shotgun (WGS) entry which is preliminary data.</text>
</comment>
<keyword evidence="3" id="KW-0560">Oxidoreductase</keyword>
<comment type="similarity">
    <text evidence="1">Belongs to the carotenoid oxygenase family.</text>
</comment>
<dbReference type="InterPro" id="IPR004294">
    <property type="entry name" value="Carotenoid_Oase"/>
</dbReference>